<dbReference type="Gene3D" id="3.90.1150.200">
    <property type="match status" value="1"/>
</dbReference>
<evidence type="ECO:0000313" key="2">
    <source>
        <dbReference type="Proteomes" id="UP000249898"/>
    </source>
</evidence>
<evidence type="ECO:0000313" key="1">
    <source>
        <dbReference type="EMBL" id="AWX99906.1"/>
    </source>
</evidence>
<gene>
    <name evidence="1" type="ORF">A8139_07770</name>
</gene>
<sequence>MLTLASNDFMKRYVQESDPVMRADLLEVVDMMALIAPEAELVSNVGIPCFQLNGNWLYGVAARSDHLCVYFSDLSVIYSFADRLPHVQFGDDCLIIYQLEDINLNVLVELFGQIKVHFLLNNRKPSELIQKNILA</sequence>
<accession>A0A2Z4PR11</accession>
<reference evidence="1 2" key="1">
    <citation type="submission" date="2016-06" db="EMBL/GenBank/DDBJ databases">
        <title>The sequenced genome of the ice-adhering bacterium Marinomonas primoryensis, from Antarctica.</title>
        <authorList>
            <person name="Graham L."/>
            <person name="Vance T.D.R."/>
            <person name="Davies P.L."/>
        </authorList>
    </citation>
    <scope>NUCLEOTIDE SEQUENCE [LARGE SCALE GENOMIC DNA]</scope>
    <source>
        <strain evidence="1 2">AceL</strain>
    </source>
</reference>
<organism evidence="1 2">
    <name type="scientific">Marinomonas primoryensis</name>
    <dbReference type="NCBI Taxonomy" id="178399"/>
    <lineage>
        <taxon>Bacteria</taxon>
        <taxon>Pseudomonadati</taxon>
        <taxon>Pseudomonadota</taxon>
        <taxon>Gammaproteobacteria</taxon>
        <taxon>Oceanospirillales</taxon>
        <taxon>Oceanospirillaceae</taxon>
        <taxon>Marinomonas</taxon>
    </lineage>
</organism>
<dbReference type="SUPFAM" id="SSF159888">
    <property type="entry name" value="YdhG-like"/>
    <property type="match status" value="1"/>
</dbReference>
<evidence type="ECO:0008006" key="3">
    <source>
        <dbReference type="Google" id="ProtNLM"/>
    </source>
</evidence>
<dbReference type="AlphaFoldDB" id="A0A2Z4PR11"/>
<dbReference type="RefSeq" id="WP_112137071.1">
    <property type="nucleotide sequence ID" value="NZ_CP016181.1"/>
</dbReference>
<dbReference type="OrthoDB" id="6106960at2"/>
<dbReference type="EMBL" id="CP016181">
    <property type="protein sequence ID" value="AWX99906.1"/>
    <property type="molecule type" value="Genomic_DNA"/>
</dbReference>
<dbReference type="Proteomes" id="UP000249898">
    <property type="component" value="Chromosome"/>
</dbReference>
<proteinExistence type="predicted"/>
<name>A0A2Z4PR11_9GAMM</name>
<protein>
    <recommendedName>
        <fullName evidence="3">YdhG-like domain-containing protein</fullName>
    </recommendedName>
</protein>